<accession>A0A2Z2NK23</accession>
<keyword evidence="2" id="KW-1185">Reference proteome</keyword>
<sequence length="55" mass="6170">MACERSLERLLSQADRNGMAVSVNGLTRQIILSEQIRGEGPVHGFRPRARFSLNM</sequence>
<proteinExistence type="predicted"/>
<name>A0A2Z2NK23_9GAMM</name>
<dbReference type="AlphaFoldDB" id="A0A2Z2NK23"/>
<organism evidence="1 2">
    <name type="scientific">Granulosicoccus antarcticus IMCC3135</name>
    <dbReference type="NCBI Taxonomy" id="1192854"/>
    <lineage>
        <taxon>Bacteria</taxon>
        <taxon>Pseudomonadati</taxon>
        <taxon>Pseudomonadota</taxon>
        <taxon>Gammaproteobacteria</taxon>
        <taxon>Chromatiales</taxon>
        <taxon>Granulosicoccaceae</taxon>
        <taxon>Granulosicoccus</taxon>
    </lineage>
</organism>
<evidence type="ECO:0000313" key="2">
    <source>
        <dbReference type="Proteomes" id="UP000250079"/>
    </source>
</evidence>
<evidence type="ECO:0000313" key="1">
    <source>
        <dbReference type="EMBL" id="ASJ71742.1"/>
    </source>
</evidence>
<dbReference type="EMBL" id="CP018632">
    <property type="protein sequence ID" value="ASJ71742.1"/>
    <property type="molecule type" value="Genomic_DNA"/>
</dbReference>
<dbReference type="KEGG" id="gai:IMCC3135_08195"/>
<dbReference type="Proteomes" id="UP000250079">
    <property type="component" value="Chromosome"/>
</dbReference>
<reference evidence="1 2" key="1">
    <citation type="submission" date="2016-12" db="EMBL/GenBank/DDBJ databases">
        <authorList>
            <person name="Song W.-J."/>
            <person name="Kurnit D.M."/>
        </authorList>
    </citation>
    <scope>NUCLEOTIDE SEQUENCE [LARGE SCALE GENOMIC DNA]</scope>
    <source>
        <strain evidence="1 2">IMCC3135</strain>
    </source>
</reference>
<protein>
    <submittedName>
        <fullName evidence="1">Uncharacterized protein</fullName>
    </submittedName>
</protein>
<gene>
    <name evidence="1" type="ORF">IMCC3135_08195</name>
</gene>